<keyword evidence="2" id="KW-1185">Reference proteome</keyword>
<sequence length="157" mass="17400">MGLSHYGNGSATGPAPPPLMGSYAYGSGLTGIRWRPGAGHDLAFSSTSPNVPFLDNLLREAKVFMLEVFYYVEVIQLGQKTEVCFNSFSLLQGVIEFKALFSEARGIVLSYNDVVNRRRVVLHHALHVKQRTIPFRTGPVSKRITFPSSSRGDFHNK</sequence>
<proteinExistence type="predicted"/>
<evidence type="ECO:0000313" key="1">
    <source>
        <dbReference type="EMBL" id="CAD7241499.1"/>
    </source>
</evidence>
<name>A0A7R8ZYV0_9CRUS</name>
<dbReference type="AlphaFoldDB" id="A0A7R8ZYV0"/>
<dbReference type="Proteomes" id="UP000677054">
    <property type="component" value="Unassembled WGS sequence"/>
</dbReference>
<reference evidence="1" key="1">
    <citation type="submission" date="2020-11" db="EMBL/GenBank/DDBJ databases">
        <authorList>
            <person name="Tran Van P."/>
        </authorList>
    </citation>
    <scope>NUCLEOTIDE SEQUENCE</scope>
</reference>
<gene>
    <name evidence="1" type="ORF">DSTB1V02_LOCUS1489</name>
</gene>
<organism evidence="1">
    <name type="scientific">Darwinula stevensoni</name>
    <dbReference type="NCBI Taxonomy" id="69355"/>
    <lineage>
        <taxon>Eukaryota</taxon>
        <taxon>Metazoa</taxon>
        <taxon>Ecdysozoa</taxon>
        <taxon>Arthropoda</taxon>
        <taxon>Crustacea</taxon>
        <taxon>Oligostraca</taxon>
        <taxon>Ostracoda</taxon>
        <taxon>Podocopa</taxon>
        <taxon>Podocopida</taxon>
        <taxon>Darwinulocopina</taxon>
        <taxon>Darwinuloidea</taxon>
        <taxon>Darwinulidae</taxon>
        <taxon>Darwinula</taxon>
    </lineage>
</organism>
<protein>
    <submittedName>
        <fullName evidence="1">Uncharacterized protein</fullName>
    </submittedName>
</protein>
<evidence type="ECO:0000313" key="2">
    <source>
        <dbReference type="Proteomes" id="UP000677054"/>
    </source>
</evidence>
<accession>A0A7R8ZYV0</accession>
<dbReference type="EMBL" id="LR899658">
    <property type="protein sequence ID" value="CAD7241499.1"/>
    <property type="molecule type" value="Genomic_DNA"/>
</dbReference>
<dbReference type="EMBL" id="CAJPEV010000141">
    <property type="protein sequence ID" value="CAG0881284.1"/>
    <property type="molecule type" value="Genomic_DNA"/>
</dbReference>